<keyword evidence="3" id="KW-1185">Reference proteome</keyword>
<dbReference type="PANTHER" id="PTHR10622:SF10">
    <property type="entry name" value="HET DOMAIN-CONTAINING PROTEIN"/>
    <property type="match status" value="1"/>
</dbReference>
<organism evidence="2 3">
    <name type="scientific">Polychaeton citri CBS 116435</name>
    <dbReference type="NCBI Taxonomy" id="1314669"/>
    <lineage>
        <taxon>Eukaryota</taxon>
        <taxon>Fungi</taxon>
        <taxon>Dikarya</taxon>
        <taxon>Ascomycota</taxon>
        <taxon>Pezizomycotina</taxon>
        <taxon>Dothideomycetes</taxon>
        <taxon>Dothideomycetidae</taxon>
        <taxon>Capnodiales</taxon>
        <taxon>Capnodiaceae</taxon>
        <taxon>Polychaeton</taxon>
    </lineage>
</organism>
<dbReference type="OrthoDB" id="674604at2759"/>
<gene>
    <name evidence="2" type="ORF">K431DRAFT_329093</name>
</gene>
<dbReference type="Gene3D" id="3.40.50.300">
    <property type="entry name" value="P-loop containing nucleotide triphosphate hydrolases"/>
    <property type="match status" value="1"/>
</dbReference>
<sequence>MRLLHFDSSGKLNLTDFRGKSIPPYAIRSHRWGCEEVLFEDVRDRSYERKTSYEKIGFCAKQATQDYLEYFWIDTCCIDKWNVDELSKAINSMYNWYRDAARCYVFLPDVSICITTSVQCEETWKESFRKSKWFTREWTLQELIAPKMVEFFPRWSSTRRQRVAGLALHGDPLESFSIPERMAWAKFRETTEPEDGAYCLSGILHVSIPKIYGEGMDTALEKLRNELKPAGIAPFSIPFSRNPKSVGRELQLADLAARLFQNKQTIVIAVTGAGGAGKSQLAPELAYITKEKDEGCSAFWIDAGDINNADVRLLVTDYLSREESRKWLLIFDNADDVGLTSADRSIILTTTNNDTAETFAKVSIIQLKAMTPSAAESMLEKYLTTPIPSGEREEMKLLLEEHSYLPLAIVLVAVYIRLNNITLSDYRLSRTLPKHGQQQDRTMTSIDTTLLISLQHILSTYPLAAESLLLSACIGRKDIPRDFFTAASDYALVTRRPAESAPDVHRLVHHAIRNWLQEQQ</sequence>
<reference evidence="2" key="1">
    <citation type="journal article" date="2020" name="Stud. Mycol.">
        <title>101 Dothideomycetes genomes: a test case for predicting lifestyles and emergence of pathogens.</title>
        <authorList>
            <person name="Haridas S."/>
            <person name="Albert R."/>
            <person name="Binder M."/>
            <person name="Bloem J."/>
            <person name="Labutti K."/>
            <person name="Salamov A."/>
            <person name="Andreopoulos B."/>
            <person name="Baker S."/>
            <person name="Barry K."/>
            <person name="Bills G."/>
            <person name="Bluhm B."/>
            <person name="Cannon C."/>
            <person name="Castanera R."/>
            <person name="Culley D."/>
            <person name="Daum C."/>
            <person name="Ezra D."/>
            <person name="Gonzalez J."/>
            <person name="Henrissat B."/>
            <person name="Kuo A."/>
            <person name="Liang C."/>
            <person name="Lipzen A."/>
            <person name="Lutzoni F."/>
            <person name="Magnuson J."/>
            <person name="Mondo S."/>
            <person name="Nolan M."/>
            <person name="Ohm R."/>
            <person name="Pangilinan J."/>
            <person name="Park H.-J."/>
            <person name="Ramirez L."/>
            <person name="Alfaro M."/>
            <person name="Sun H."/>
            <person name="Tritt A."/>
            <person name="Yoshinaga Y."/>
            <person name="Zwiers L.-H."/>
            <person name="Turgeon B."/>
            <person name="Goodwin S."/>
            <person name="Spatafora J."/>
            <person name="Crous P."/>
            <person name="Grigoriev I."/>
        </authorList>
    </citation>
    <scope>NUCLEOTIDE SEQUENCE</scope>
    <source>
        <strain evidence="2">CBS 116435</strain>
    </source>
</reference>
<dbReference type="EMBL" id="MU003767">
    <property type="protein sequence ID" value="KAF2725545.1"/>
    <property type="molecule type" value="Genomic_DNA"/>
</dbReference>
<comment type="caution">
    <text evidence="2">The sequence shown here is derived from an EMBL/GenBank/DDBJ whole genome shotgun (WGS) entry which is preliminary data.</text>
</comment>
<evidence type="ECO:0000313" key="2">
    <source>
        <dbReference type="EMBL" id="KAF2725545.1"/>
    </source>
</evidence>
<feature type="domain" description="Heterokaryon incompatibility" evidence="1">
    <location>
        <begin position="25"/>
        <end position="107"/>
    </location>
</feature>
<dbReference type="PANTHER" id="PTHR10622">
    <property type="entry name" value="HET DOMAIN-CONTAINING PROTEIN"/>
    <property type="match status" value="1"/>
</dbReference>
<dbReference type="Proteomes" id="UP000799441">
    <property type="component" value="Unassembled WGS sequence"/>
</dbReference>
<dbReference type="InterPro" id="IPR027417">
    <property type="entry name" value="P-loop_NTPase"/>
</dbReference>
<protein>
    <submittedName>
        <fullName evidence="2">HET-domain-containing protein</fullName>
    </submittedName>
</protein>
<proteinExistence type="predicted"/>
<dbReference type="AlphaFoldDB" id="A0A9P4QGV8"/>
<name>A0A9P4QGV8_9PEZI</name>
<dbReference type="SUPFAM" id="SSF52540">
    <property type="entry name" value="P-loop containing nucleoside triphosphate hydrolases"/>
    <property type="match status" value="1"/>
</dbReference>
<accession>A0A9P4QGV8</accession>
<dbReference type="Pfam" id="PF06985">
    <property type="entry name" value="HET"/>
    <property type="match status" value="1"/>
</dbReference>
<dbReference type="InterPro" id="IPR010730">
    <property type="entry name" value="HET"/>
</dbReference>
<evidence type="ECO:0000259" key="1">
    <source>
        <dbReference type="Pfam" id="PF06985"/>
    </source>
</evidence>
<evidence type="ECO:0000313" key="3">
    <source>
        <dbReference type="Proteomes" id="UP000799441"/>
    </source>
</evidence>